<dbReference type="EMBL" id="MHSW01000025">
    <property type="protein sequence ID" value="OHA51169.1"/>
    <property type="molecule type" value="Genomic_DNA"/>
</dbReference>
<dbReference type="InterPro" id="IPR001533">
    <property type="entry name" value="Pterin_deHydtase"/>
</dbReference>
<evidence type="ECO:0000313" key="5">
    <source>
        <dbReference type="EMBL" id="OHA51169.1"/>
    </source>
</evidence>
<dbReference type="CDD" id="cd00488">
    <property type="entry name" value="PCD_DCoH"/>
    <property type="match status" value="1"/>
</dbReference>
<evidence type="ECO:0000313" key="6">
    <source>
        <dbReference type="Proteomes" id="UP000176951"/>
    </source>
</evidence>
<protein>
    <recommendedName>
        <fullName evidence="4">Putative pterin-4-alpha-carbinolamine dehydratase</fullName>
        <shortName evidence="4">PHS</shortName>
        <ecNumber evidence="4">4.2.1.96</ecNumber>
    </recommendedName>
    <alternativeName>
        <fullName evidence="4">4-alpha-hydroxy-tetrahydropterin dehydratase</fullName>
    </alternativeName>
    <alternativeName>
        <fullName evidence="4">Pterin carbinolamine dehydratase</fullName>
        <shortName evidence="4">PCD</shortName>
    </alternativeName>
</protein>
<dbReference type="Pfam" id="PF01329">
    <property type="entry name" value="Pterin_4a"/>
    <property type="match status" value="1"/>
</dbReference>
<dbReference type="GO" id="GO:0008124">
    <property type="term" value="F:4-alpha-hydroxytetrahydrobiopterin dehydratase activity"/>
    <property type="evidence" value="ECO:0007669"/>
    <property type="project" value="UniProtKB-UniRule"/>
</dbReference>
<keyword evidence="3 4" id="KW-0456">Lyase</keyword>
<dbReference type="NCBIfam" id="NF002017">
    <property type="entry name" value="PRK00823.1-2"/>
    <property type="match status" value="1"/>
</dbReference>
<comment type="caution">
    <text evidence="5">The sequence shown here is derived from an EMBL/GenBank/DDBJ whole genome shotgun (WGS) entry which is preliminary data.</text>
</comment>
<dbReference type="GO" id="GO:0006729">
    <property type="term" value="P:tetrahydrobiopterin biosynthetic process"/>
    <property type="evidence" value="ECO:0007669"/>
    <property type="project" value="InterPro"/>
</dbReference>
<dbReference type="EC" id="4.2.1.96" evidence="4"/>
<comment type="catalytic activity">
    <reaction evidence="1 4">
        <text>(4aS,6R)-4a-hydroxy-L-erythro-5,6,7,8-tetrahydrobiopterin = (6R)-L-erythro-6,7-dihydrobiopterin + H2O</text>
        <dbReference type="Rhea" id="RHEA:11920"/>
        <dbReference type="ChEBI" id="CHEBI:15377"/>
        <dbReference type="ChEBI" id="CHEBI:15642"/>
        <dbReference type="ChEBI" id="CHEBI:43120"/>
        <dbReference type="EC" id="4.2.1.96"/>
    </reaction>
</comment>
<proteinExistence type="inferred from homology"/>
<comment type="similarity">
    <text evidence="2 4">Belongs to the pterin-4-alpha-carbinolamine dehydratase family.</text>
</comment>
<gene>
    <name evidence="5" type="ORF">A3A97_02755</name>
</gene>
<reference evidence="5 6" key="1">
    <citation type="journal article" date="2016" name="Nat. Commun.">
        <title>Thousands of microbial genomes shed light on interconnected biogeochemical processes in an aquifer system.</title>
        <authorList>
            <person name="Anantharaman K."/>
            <person name="Brown C.T."/>
            <person name="Hug L.A."/>
            <person name="Sharon I."/>
            <person name="Castelle C.J."/>
            <person name="Probst A.J."/>
            <person name="Thomas B.C."/>
            <person name="Singh A."/>
            <person name="Wilkins M.J."/>
            <person name="Karaoz U."/>
            <person name="Brodie E.L."/>
            <person name="Williams K.H."/>
            <person name="Hubbard S.S."/>
            <person name="Banfield J.F."/>
        </authorList>
    </citation>
    <scope>NUCLEOTIDE SEQUENCE [LARGE SCALE GENOMIC DNA]</scope>
</reference>
<dbReference type="HAMAP" id="MF_00434">
    <property type="entry name" value="Pterin_4_alpha"/>
    <property type="match status" value="1"/>
</dbReference>
<evidence type="ECO:0000256" key="2">
    <source>
        <dbReference type="ARBA" id="ARBA00006472"/>
    </source>
</evidence>
<dbReference type="PANTHER" id="PTHR12599:SF0">
    <property type="entry name" value="PTERIN-4-ALPHA-CARBINOLAMINE DEHYDRATASE"/>
    <property type="match status" value="1"/>
</dbReference>
<dbReference type="SUPFAM" id="SSF55248">
    <property type="entry name" value="PCD-like"/>
    <property type="match status" value="1"/>
</dbReference>
<evidence type="ECO:0000256" key="4">
    <source>
        <dbReference type="HAMAP-Rule" id="MF_00434"/>
    </source>
</evidence>
<dbReference type="Gene3D" id="3.30.1360.20">
    <property type="entry name" value="Transcriptional coactivator/pterin dehydratase"/>
    <property type="match status" value="1"/>
</dbReference>
<dbReference type="PANTHER" id="PTHR12599">
    <property type="entry name" value="PTERIN-4-ALPHA-CARBINOLAMINE DEHYDRATASE"/>
    <property type="match status" value="1"/>
</dbReference>
<dbReference type="AlphaFoldDB" id="A0A1G2PTW3"/>
<dbReference type="InterPro" id="IPR036428">
    <property type="entry name" value="PCD_sf"/>
</dbReference>
<sequence>MTLSNQKCVPCEGGTLPMMLKEAQKYLADLPGWEYKSDCIAKNYKFKNFVEAMEFVNKVAAIAEEQGHHPNISIVYNKVTLELSTHAIGGLSINDFILASKIEEIK</sequence>
<accession>A0A1G2PTW3</accession>
<organism evidence="5 6">
    <name type="scientific">Candidatus Terrybacteria bacterium RIFCSPLOWO2_01_FULL_40_23</name>
    <dbReference type="NCBI Taxonomy" id="1802366"/>
    <lineage>
        <taxon>Bacteria</taxon>
        <taxon>Candidatus Terryibacteriota</taxon>
    </lineage>
</organism>
<dbReference type="Proteomes" id="UP000176951">
    <property type="component" value="Unassembled WGS sequence"/>
</dbReference>
<evidence type="ECO:0000256" key="1">
    <source>
        <dbReference type="ARBA" id="ARBA00001554"/>
    </source>
</evidence>
<name>A0A1G2PTW3_9BACT</name>
<evidence type="ECO:0000256" key="3">
    <source>
        <dbReference type="ARBA" id="ARBA00023239"/>
    </source>
</evidence>